<evidence type="ECO:0000256" key="1">
    <source>
        <dbReference type="ARBA" id="ARBA00000085"/>
    </source>
</evidence>
<evidence type="ECO:0000256" key="2">
    <source>
        <dbReference type="ARBA" id="ARBA00012438"/>
    </source>
</evidence>
<evidence type="ECO:0000256" key="4">
    <source>
        <dbReference type="ARBA" id="ARBA00022679"/>
    </source>
</evidence>
<dbReference type="PROSITE" id="PS50113">
    <property type="entry name" value="PAC"/>
    <property type="match status" value="1"/>
</dbReference>
<evidence type="ECO:0000259" key="7">
    <source>
        <dbReference type="PROSITE" id="PS50113"/>
    </source>
</evidence>
<dbReference type="NCBIfam" id="TIGR00229">
    <property type="entry name" value="sensory_box"/>
    <property type="match status" value="1"/>
</dbReference>
<dbReference type="Gene3D" id="3.30.450.20">
    <property type="entry name" value="PAS domain"/>
    <property type="match status" value="3"/>
</dbReference>
<keyword evidence="4" id="KW-0808">Transferase</keyword>
<dbReference type="PANTHER" id="PTHR43304:SF1">
    <property type="entry name" value="PAC DOMAIN-CONTAINING PROTEIN"/>
    <property type="match status" value="1"/>
</dbReference>
<gene>
    <name evidence="8" type="ORF">JFN93_10610</name>
</gene>
<dbReference type="InterPro" id="IPR000700">
    <property type="entry name" value="PAS-assoc_C"/>
</dbReference>
<proteinExistence type="predicted"/>
<dbReference type="InterPro" id="IPR013767">
    <property type="entry name" value="PAS_fold"/>
</dbReference>
<feature type="domain" description="PAS" evidence="6">
    <location>
        <begin position="37"/>
        <end position="107"/>
    </location>
</feature>
<name>A0A8J7JLC8_9BACT</name>
<reference evidence="8" key="1">
    <citation type="submission" date="2020-12" db="EMBL/GenBank/DDBJ databases">
        <title>Geomonas sp. Red875, isolated from river sediment.</title>
        <authorList>
            <person name="Xu Z."/>
            <person name="Zhang Z."/>
            <person name="Masuda Y."/>
            <person name="Itoh H."/>
            <person name="Senoo K."/>
        </authorList>
    </citation>
    <scope>NUCLEOTIDE SEQUENCE</scope>
    <source>
        <strain evidence="8">Red875</strain>
    </source>
</reference>
<sequence length="393" mass="43920">MTGYDKFSRAQLIQMVAALKHEKNILVMTQGVALRESEERYRRMIETANEGIWEFDAKGNTRFVNTRMGILLDYHADEMVGRPLFDFVAADDKDDCREKLAQLRKGSKVQFELRLLGKDNGPVWTIVNASPVLDREGHCTGSVWMLTDIGDRKRVEAALEKSEAYSRAMIRAFDGLTYVCSAAHRIEFLNERFKERIGHDATGELCYQALHNLNEVCPWCVNARVLAGESVRWEVKSPLDNRWYHVSNTPIYHADGTVSKQAMITDITDRKKAEERLAQLKTILEQAGDLAHFGTWAWDSATGLFTTSEKWRQLHGAGPGVNTLAAALLLVHPEDRAAVGEALRQAVAASAPVRLEYRVGSEEGGRILMSGELVRQPGPKPTTLCGVAHKITG</sequence>
<feature type="domain" description="PAC" evidence="7">
    <location>
        <begin position="109"/>
        <end position="161"/>
    </location>
</feature>
<keyword evidence="5" id="KW-0418">Kinase</keyword>
<dbReference type="InterPro" id="IPR000014">
    <property type="entry name" value="PAS"/>
</dbReference>
<comment type="caution">
    <text evidence="8">The sequence shown here is derived from an EMBL/GenBank/DDBJ whole genome shotgun (WGS) entry which is preliminary data.</text>
</comment>
<dbReference type="SMART" id="SM00091">
    <property type="entry name" value="PAS"/>
    <property type="match status" value="2"/>
</dbReference>
<protein>
    <recommendedName>
        <fullName evidence="2">histidine kinase</fullName>
        <ecNumber evidence="2">2.7.13.3</ecNumber>
    </recommendedName>
</protein>
<evidence type="ECO:0000259" key="6">
    <source>
        <dbReference type="PROSITE" id="PS50112"/>
    </source>
</evidence>
<dbReference type="InterPro" id="IPR035965">
    <property type="entry name" value="PAS-like_dom_sf"/>
</dbReference>
<dbReference type="AlphaFoldDB" id="A0A8J7JLC8"/>
<evidence type="ECO:0000313" key="8">
    <source>
        <dbReference type="EMBL" id="MBJ6725160.1"/>
    </source>
</evidence>
<dbReference type="Pfam" id="PF00989">
    <property type="entry name" value="PAS"/>
    <property type="match status" value="1"/>
</dbReference>
<evidence type="ECO:0000256" key="3">
    <source>
        <dbReference type="ARBA" id="ARBA00022553"/>
    </source>
</evidence>
<organism evidence="8 9">
    <name type="scientific">Geomesophilobacter sediminis</name>
    <dbReference type="NCBI Taxonomy" id="2798584"/>
    <lineage>
        <taxon>Bacteria</taxon>
        <taxon>Pseudomonadati</taxon>
        <taxon>Thermodesulfobacteriota</taxon>
        <taxon>Desulfuromonadia</taxon>
        <taxon>Geobacterales</taxon>
        <taxon>Geobacteraceae</taxon>
        <taxon>Geomesophilobacter</taxon>
    </lineage>
</organism>
<evidence type="ECO:0000256" key="5">
    <source>
        <dbReference type="ARBA" id="ARBA00022777"/>
    </source>
</evidence>
<dbReference type="InterPro" id="IPR052162">
    <property type="entry name" value="Sensor_kinase/Photoreceptor"/>
</dbReference>
<keyword evidence="3" id="KW-0597">Phosphoprotein</keyword>
<dbReference type="InterPro" id="IPR001610">
    <property type="entry name" value="PAC"/>
</dbReference>
<comment type="catalytic activity">
    <reaction evidence="1">
        <text>ATP + protein L-histidine = ADP + protein N-phospho-L-histidine.</text>
        <dbReference type="EC" id="2.7.13.3"/>
    </reaction>
</comment>
<dbReference type="Proteomes" id="UP000636888">
    <property type="component" value="Unassembled WGS sequence"/>
</dbReference>
<dbReference type="GO" id="GO:0006355">
    <property type="term" value="P:regulation of DNA-templated transcription"/>
    <property type="evidence" value="ECO:0007669"/>
    <property type="project" value="InterPro"/>
</dbReference>
<accession>A0A8J7JLC8</accession>
<dbReference type="GO" id="GO:0004673">
    <property type="term" value="F:protein histidine kinase activity"/>
    <property type="evidence" value="ECO:0007669"/>
    <property type="project" value="UniProtKB-EC"/>
</dbReference>
<dbReference type="CDD" id="cd00130">
    <property type="entry name" value="PAS"/>
    <property type="match status" value="2"/>
</dbReference>
<dbReference type="PROSITE" id="PS50112">
    <property type="entry name" value="PAS"/>
    <property type="match status" value="1"/>
</dbReference>
<keyword evidence="9" id="KW-1185">Reference proteome</keyword>
<evidence type="ECO:0000313" key="9">
    <source>
        <dbReference type="Proteomes" id="UP000636888"/>
    </source>
</evidence>
<dbReference type="PANTHER" id="PTHR43304">
    <property type="entry name" value="PHYTOCHROME-LIKE PROTEIN CPH1"/>
    <property type="match status" value="1"/>
</dbReference>
<dbReference type="RefSeq" id="WP_199384057.1">
    <property type="nucleotide sequence ID" value="NZ_JAEMHM010000008.1"/>
</dbReference>
<dbReference type="SMART" id="SM00086">
    <property type="entry name" value="PAC"/>
    <property type="match status" value="2"/>
</dbReference>
<dbReference type="EC" id="2.7.13.3" evidence="2"/>
<dbReference type="EMBL" id="JAEMHM010000008">
    <property type="protein sequence ID" value="MBJ6725160.1"/>
    <property type="molecule type" value="Genomic_DNA"/>
</dbReference>
<dbReference type="SUPFAM" id="SSF55785">
    <property type="entry name" value="PYP-like sensor domain (PAS domain)"/>
    <property type="match status" value="3"/>
</dbReference>